<accession>A0A6V7CAS2</accession>
<gene>
    <name evidence="1" type="ORF">CFBP2533_11480</name>
</gene>
<proteinExistence type="predicted"/>
<name>A0A6V7CAS2_9XANT</name>
<protein>
    <submittedName>
        <fullName evidence="1">Uncharacterized protein</fullName>
    </submittedName>
</protein>
<organism evidence="1">
    <name type="scientific">Xanthomonas hortorum pv. pelargonii</name>
    <dbReference type="NCBI Taxonomy" id="453602"/>
    <lineage>
        <taxon>Bacteria</taxon>
        <taxon>Pseudomonadati</taxon>
        <taxon>Pseudomonadota</taxon>
        <taxon>Gammaproteobacteria</taxon>
        <taxon>Lysobacterales</taxon>
        <taxon>Lysobacteraceae</taxon>
        <taxon>Xanthomonas</taxon>
    </lineage>
</organism>
<reference evidence="1" key="1">
    <citation type="submission" date="2020-07" db="EMBL/GenBank/DDBJ databases">
        <authorList>
            <person name="Pothier F. J."/>
        </authorList>
    </citation>
    <scope>NUCLEOTIDE SEQUENCE</scope>
    <source>
        <strain evidence="1">CFBP 2533</strain>
    </source>
</reference>
<evidence type="ECO:0000313" key="1">
    <source>
        <dbReference type="EMBL" id="CAD0313148.1"/>
    </source>
</evidence>
<dbReference type="AlphaFoldDB" id="A0A6V7CAS2"/>
<sequence>MACRNRIDKNTWRWNVNVLLTDVQPLPFRSDNLYAASRLMRVRIFHHGCDCRKDIKLTDT</sequence>
<dbReference type="EMBL" id="LR828261">
    <property type="protein sequence ID" value="CAD0313158.1"/>
    <property type="molecule type" value="Genomic_DNA"/>
</dbReference>
<dbReference type="EMBL" id="LR828261">
    <property type="protein sequence ID" value="CAD0313148.1"/>
    <property type="molecule type" value="Genomic_DNA"/>
</dbReference>